<accession>A0A285L3B2</accession>
<comment type="similarity">
    <text evidence="3 11">Belongs to the long-chain O-acyltransferase family.</text>
</comment>
<dbReference type="GO" id="GO:0001666">
    <property type="term" value="P:response to hypoxia"/>
    <property type="evidence" value="ECO:0007669"/>
    <property type="project" value="TreeGrafter"/>
</dbReference>
<keyword evidence="8 11" id="KW-0443">Lipid metabolism</keyword>
<dbReference type="UniPathway" id="UPA00282"/>
<dbReference type="PANTHER" id="PTHR31650">
    <property type="entry name" value="O-ACYLTRANSFERASE (WSD1-LIKE) FAMILY PROTEIN"/>
    <property type="match status" value="1"/>
</dbReference>
<evidence type="ECO:0000256" key="10">
    <source>
        <dbReference type="ARBA" id="ARBA00048109"/>
    </source>
</evidence>
<dbReference type="GO" id="GO:0071731">
    <property type="term" value="P:response to nitric oxide"/>
    <property type="evidence" value="ECO:0007669"/>
    <property type="project" value="TreeGrafter"/>
</dbReference>
<comment type="pathway">
    <text evidence="1 11">Glycerolipid metabolism; triacylglycerol biosynthesis.</text>
</comment>
<dbReference type="InterPro" id="IPR009721">
    <property type="entry name" value="O-acyltransferase_WSD1_C"/>
</dbReference>
<reference evidence="15" key="1">
    <citation type="submission" date="2017-09" db="EMBL/GenBank/DDBJ databases">
        <authorList>
            <person name="Varghese N."/>
            <person name="Submissions S."/>
        </authorList>
    </citation>
    <scope>NUCLEOTIDE SEQUENCE [LARGE SCALE GENOMIC DNA]</scope>
    <source>
        <strain evidence="15">DSM 45537</strain>
    </source>
</reference>
<dbReference type="InterPro" id="IPR045034">
    <property type="entry name" value="O-acyltransferase_WSD1-like"/>
</dbReference>
<proteinExistence type="inferred from homology"/>
<dbReference type="PANTHER" id="PTHR31650:SF1">
    <property type="entry name" value="WAX ESTER SYNTHASE_DIACYLGLYCEROL ACYLTRANSFERASE 4-RELATED"/>
    <property type="match status" value="1"/>
</dbReference>
<dbReference type="GO" id="GO:0005886">
    <property type="term" value="C:plasma membrane"/>
    <property type="evidence" value="ECO:0007669"/>
    <property type="project" value="TreeGrafter"/>
</dbReference>
<dbReference type="Proteomes" id="UP000219565">
    <property type="component" value="Unassembled WGS sequence"/>
</dbReference>
<evidence type="ECO:0000313" key="15">
    <source>
        <dbReference type="Proteomes" id="UP000219565"/>
    </source>
</evidence>
<feature type="domain" description="O-acyltransferase WSD1 C-terminal" evidence="13">
    <location>
        <begin position="294"/>
        <end position="437"/>
    </location>
</feature>
<dbReference type="GO" id="GO:0006071">
    <property type="term" value="P:glycerol metabolic process"/>
    <property type="evidence" value="ECO:0007669"/>
    <property type="project" value="UniProtKB-KW"/>
</dbReference>
<protein>
    <recommendedName>
        <fullName evidence="4 11">Diacylglycerol O-acyltransferase</fullName>
        <ecNumber evidence="4 11">2.3.1.20</ecNumber>
    </recommendedName>
</protein>
<dbReference type="GO" id="GO:0051701">
    <property type="term" value="P:biological process involved in interaction with host"/>
    <property type="evidence" value="ECO:0007669"/>
    <property type="project" value="TreeGrafter"/>
</dbReference>
<keyword evidence="9 11" id="KW-0012">Acyltransferase</keyword>
<sequence>MSELGPLDSGFMELEDIDQHVNLGIGAVAILRGSPGPRAEFTDRMTERIDVNPRLRQRLQRAPLDLRAPQWVDDPHFDIGHHLRWAALPQPCDEAALWEMVATVMEQRLDRDHPLWRATVVEHLDGDRWALIVTAHHSMLDGVSGISLFQRFCDPTSATPTPNREKTDGNGGRDWWAMLADGLRLPVQAPAALLRTVRAAAPLAWNAIVPESGSSLTGPIGRQRRYSVARVSLAQVKQIGAAFDVTVNDVALAAVTAAFRAMLLARDEEPDTETVRILAPVSVRTTDADGVLDNRVSAMLPQLPIELDDPLDQLRTVHQRLNKHKASGEAGAANSILSLAKWVPFAPLAWAVRTALRFPQHSIAGLATNVPGPTRPLRLHGHEVLEMFPYAPIAMRLRTAIAILSYRDHLGFGITGDYDTTPDLDLLAHTITTTIDHLHQSCPTN</sequence>
<evidence type="ECO:0000256" key="1">
    <source>
        <dbReference type="ARBA" id="ARBA00004771"/>
    </source>
</evidence>
<dbReference type="SUPFAM" id="SSF52777">
    <property type="entry name" value="CoA-dependent acyltransferases"/>
    <property type="match status" value="1"/>
</dbReference>
<dbReference type="InterPro" id="IPR004255">
    <property type="entry name" value="O-acyltransferase_WSD1_N"/>
</dbReference>
<dbReference type="Pfam" id="PF06974">
    <property type="entry name" value="WS_DGAT_C"/>
    <property type="match status" value="1"/>
</dbReference>
<dbReference type="AlphaFoldDB" id="A0A285L3B2"/>
<keyword evidence="15" id="KW-1185">Reference proteome</keyword>
<evidence type="ECO:0000256" key="6">
    <source>
        <dbReference type="ARBA" id="ARBA00022679"/>
    </source>
</evidence>
<dbReference type="OrthoDB" id="9810950at2"/>
<dbReference type="STRING" id="1379680.GCA_001612615_02116"/>
<dbReference type="EMBL" id="OBEG01000001">
    <property type="protein sequence ID" value="SNY78963.1"/>
    <property type="molecule type" value="Genomic_DNA"/>
</dbReference>
<keyword evidence="5 11" id="KW-0444">Lipid biosynthesis</keyword>
<comment type="catalytic activity">
    <reaction evidence="10 11">
        <text>an acyl-CoA + a 1,2-diacyl-sn-glycerol = a triacyl-sn-glycerol + CoA</text>
        <dbReference type="Rhea" id="RHEA:10868"/>
        <dbReference type="ChEBI" id="CHEBI:17815"/>
        <dbReference type="ChEBI" id="CHEBI:57287"/>
        <dbReference type="ChEBI" id="CHEBI:58342"/>
        <dbReference type="ChEBI" id="CHEBI:64615"/>
        <dbReference type="EC" id="2.3.1.20"/>
    </reaction>
</comment>
<dbReference type="GO" id="GO:0004144">
    <property type="term" value="F:diacylglycerol O-acyltransferase activity"/>
    <property type="evidence" value="ECO:0007669"/>
    <property type="project" value="UniProtKB-EC"/>
</dbReference>
<dbReference type="InterPro" id="IPR023213">
    <property type="entry name" value="CAT-like_dom_sf"/>
</dbReference>
<evidence type="ECO:0000256" key="2">
    <source>
        <dbReference type="ARBA" id="ARBA00005189"/>
    </source>
</evidence>
<dbReference type="Gene3D" id="3.30.559.10">
    <property type="entry name" value="Chloramphenicol acetyltransferase-like domain"/>
    <property type="match status" value="1"/>
</dbReference>
<evidence type="ECO:0000256" key="9">
    <source>
        <dbReference type="ARBA" id="ARBA00023315"/>
    </source>
</evidence>
<evidence type="ECO:0000259" key="13">
    <source>
        <dbReference type="Pfam" id="PF06974"/>
    </source>
</evidence>
<keyword evidence="7 11" id="KW-0319">Glycerol metabolism</keyword>
<dbReference type="RefSeq" id="WP_097244150.1">
    <property type="nucleotide sequence ID" value="NZ_JAMTCW010000005.1"/>
</dbReference>
<evidence type="ECO:0000256" key="3">
    <source>
        <dbReference type="ARBA" id="ARBA00009587"/>
    </source>
</evidence>
<gene>
    <name evidence="14" type="ORF">SAMN04244553_1456</name>
</gene>
<evidence type="ECO:0000259" key="12">
    <source>
        <dbReference type="Pfam" id="PF03007"/>
    </source>
</evidence>
<dbReference type="EC" id="2.3.1.20" evidence="4 11"/>
<dbReference type="NCBIfam" id="TIGR02946">
    <property type="entry name" value="acyl_WS_DGAT"/>
    <property type="match status" value="1"/>
</dbReference>
<name>A0A285L3B2_9NOCA</name>
<dbReference type="Pfam" id="PF03007">
    <property type="entry name" value="WS_DGAT_cat"/>
    <property type="match status" value="1"/>
</dbReference>
<feature type="domain" description="O-acyltransferase WSD1-like N-terminal" evidence="12">
    <location>
        <begin position="4"/>
        <end position="251"/>
    </location>
</feature>
<evidence type="ECO:0000256" key="4">
    <source>
        <dbReference type="ARBA" id="ARBA00013244"/>
    </source>
</evidence>
<evidence type="ECO:0000256" key="11">
    <source>
        <dbReference type="RuleBase" id="RU361241"/>
    </source>
</evidence>
<organism evidence="14 15">
    <name type="scientific">Nocardia amikacinitolerans</name>
    <dbReference type="NCBI Taxonomy" id="756689"/>
    <lineage>
        <taxon>Bacteria</taxon>
        <taxon>Bacillati</taxon>
        <taxon>Actinomycetota</taxon>
        <taxon>Actinomycetes</taxon>
        <taxon>Mycobacteriales</taxon>
        <taxon>Nocardiaceae</taxon>
        <taxon>Nocardia</taxon>
    </lineage>
</organism>
<dbReference type="InterPro" id="IPR014292">
    <property type="entry name" value="Acyl_transf_WS/DGAT"/>
</dbReference>
<evidence type="ECO:0000313" key="14">
    <source>
        <dbReference type="EMBL" id="SNY78963.1"/>
    </source>
</evidence>
<evidence type="ECO:0000256" key="5">
    <source>
        <dbReference type="ARBA" id="ARBA00022516"/>
    </source>
</evidence>
<dbReference type="GO" id="GO:0019432">
    <property type="term" value="P:triglyceride biosynthetic process"/>
    <property type="evidence" value="ECO:0007669"/>
    <property type="project" value="UniProtKB-UniPathway"/>
</dbReference>
<evidence type="ECO:0000256" key="7">
    <source>
        <dbReference type="ARBA" id="ARBA00022798"/>
    </source>
</evidence>
<evidence type="ECO:0000256" key="8">
    <source>
        <dbReference type="ARBA" id="ARBA00023098"/>
    </source>
</evidence>
<keyword evidence="6 11" id="KW-0808">Transferase</keyword>
<comment type="pathway">
    <text evidence="2">Lipid metabolism.</text>
</comment>